<keyword evidence="1" id="KW-0472">Membrane</keyword>
<organism evidence="2 3">
    <name type="scientific">Saccharopolyspora gloriosae</name>
    <dbReference type="NCBI Taxonomy" id="455344"/>
    <lineage>
        <taxon>Bacteria</taxon>
        <taxon>Bacillati</taxon>
        <taxon>Actinomycetota</taxon>
        <taxon>Actinomycetes</taxon>
        <taxon>Pseudonocardiales</taxon>
        <taxon>Pseudonocardiaceae</taxon>
        <taxon>Saccharopolyspora</taxon>
    </lineage>
</organism>
<comment type="caution">
    <text evidence="2">The sequence shown here is derived from an EMBL/GenBank/DDBJ whole genome shotgun (WGS) entry which is preliminary data.</text>
</comment>
<name>A0A840NKG6_9PSEU</name>
<dbReference type="EMBL" id="JACHIV010000001">
    <property type="protein sequence ID" value="MBB5072064.1"/>
    <property type="molecule type" value="Genomic_DNA"/>
</dbReference>
<gene>
    <name evidence="2" type="ORF">BJ969_005152</name>
</gene>
<feature type="transmembrane region" description="Helical" evidence="1">
    <location>
        <begin position="6"/>
        <end position="31"/>
    </location>
</feature>
<dbReference type="Proteomes" id="UP000580474">
    <property type="component" value="Unassembled WGS sequence"/>
</dbReference>
<evidence type="ECO:0000256" key="1">
    <source>
        <dbReference type="SAM" id="Phobius"/>
    </source>
</evidence>
<proteinExistence type="predicted"/>
<keyword evidence="3" id="KW-1185">Reference proteome</keyword>
<reference evidence="2 3" key="1">
    <citation type="submission" date="2020-08" db="EMBL/GenBank/DDBJ databases">
        <title>Sequencing the genomes of 1000 actinobacteria strains.</title>
        <authorList>
            <person name="Klenk H.-P."/>
        </authorList>
    </citation>
    <scope>NUCLEOTIDE SEQUENCE [LARGE SCALE GENOMIC DNA]</scope>
    <source>
        <strain evidence="2 3">DSM 45582</strain>
    </source>
</reference>
<dbReference type="AlphaFoldDB" id="A0A840NKG6"/>
<protein>
    <submittedName>
        <fullName evidence="2">Uncharacterized protein</fullName>
    </submittedName>
</protein>
<keyword evidence="1" id="KW-1133">Transmembrane helix</keyword>
<sequence>MRGERFADLFVIVLLPLAGMALAVILAMLIISI</sequence>
<accession>A0A840NKG6</accession>
<keyword evidence="1" id="KW-0812">Transmembrane</keyword>
<evidence type="ECO:0000313" key="3">
    <source>
        <dbReference type="Proteomes" id="UP000580474"/>
    </source>
</evidence>
<evidence type="ECO:0000313" key="2">
    <source>
        <dbReference type="EMBL" id="MBB5072064.1"/>
    </source>
</evidence>